<dbReference type="Proteomes" id="UP001057860">
    <property type="component" value="Chromosome"/>
</dbReference>
<evidence type="ECO:0000256" key="2">
    <source>
        <dbReference type="ARBA" id="ARBA00022729"/>
    </source>
</evidence>
<evidence type="ECO:0000313" key="7">
    <source>
        <dbReference type="Proteomes" id="UP001057860"/>
    </source>
</evidence>
<dbReference type="SUPFAM" id="SSF75005">
    <property type="entry name" value="Arabinanase/levansucrase/invertase"/>
    <property type="match status" value="1"/>
</dbReference>
<gene>
    <name evidence="6" type="ORF">N0H69_03725</name>
</gene>
<dbReference type="PANTHER" id="PTHR43817:SF1">
    <property type="entry name" value="HYDROLASE, FAMILY 43, PUTATIVE (AFU_ORTHOLOGUE AFUA_3G01660)-RELATED"/>
    <property type="match status" value="1"/>
</dbReference>
<keyword evidence="7" id="KW-1185">Reference proteome</keyword>
<dbReference type="EMBL" id="CP104006">
    <property type="protein sequence ID" value="UWM45966.1"/>
    <property type="molecule type" value="Genomic_DNA"/>
</dbReference>
<dbReference type="PANTHER" id="PTHR43817">
    <property type="entry name" value="GLYCOSYL HYDROLASE"/>
    <property type="match status" value="1"/>
</dbReference>
<evidence type="ECO:0000256" key="4">
    <source>
        <dbReference type="ARBA" id="ARBA00023295"/>
    </source>
</evidence>
<dbReference type="GeneID" id="75139078"/>
<evidence type="ECO:0000256" key="1">
    <source>
        <dbReference type="ARBA" id="ARBA00009865"/>
    </source>
</evidence>
<dbReference type="InterPro" id="IPR023296">
    <property type="entry name" value="Glyco_hydro_beta-prop_sf"/>
</dbReference>
<proteinExistence type="inferred from homology"/>
<evidence type="ECO:0000256" key="5">
    <source>
        <dbReference type="RuleBase" id="RU361187"/>
    </source>
</evidence>
<dbReference type="PIRSF" id="PIRSF025414">
    <property type="entry name" value="Alpha-L-arabinofuranosidase"/>
    <property type="match status" value="1"/>
</dbReference>
<dbReference type="InterPro" id="IPR016828">
    <property type="entry name" value="Alpha-L-arabinofuranosidase"/>
</dbReference>
<reference evidence="6" key="1">
    <citation type="submission" date="2022-08" db="EMBL/GenBank/DDBJ databases">
        <authorList>
            <person name="Bogun A."/>
            <person name="Kislichkina A."/>
            <person name="Solomentsev V."/>
            <person name="Skryabin Y."/>
            <person name="Sizova A."/>
            <person name="Platonov M."/>
            <person name="Dentovskaya S."/>
        </authorList>
    </citation>
    <scope>NUCLEOTIDE SEQUENCE</scope>
    <source>
        <strain evidence="6">SCPM-O-B-7604</strain>
    </source>
</reference>
<dbReference type="Gene3D" id="2.115.10.20">
    <property type="entry name" value="Glycosyl hydrolase domain, family 43"/>
    <property type="match status" value="1"/>
</dbReference>
<name>A0ABY5UR67_9GAMM</name>
<keyword evidence="2" id="KW-0732">Signal</keyword>
<evidence type="ECO:0000256" key="3">
    <source>
        <dbReference type="ARBA" id="ARBA00022801"/>
    </source>
</evidence>
<dbReference type="RefSeq" id="WP_050150321.1">
    <property type="nucleotide sequence ID" value="NZ_CP104006.1"/>
</dbReference>
<keyword evidence="3 5" id="KW-0378">Hydrolase</keyword>
<organism evidence="6 7">
    <name type="scientific">Yersinia alsatica</name>
    <dbReference type="NCBI Taxonomy" id="2890317"/>
    <lineage>
        <taxon>Bacteria</taxon>
        <taxon>Pseudomonadati</taxon>
        <taxon>Pseudomonadota</taxon>
        <taxon>Gammaproteobacteria</taxon>
        <taxon>Enterobacterales</taxon>
        <taxon>Yersiniaceae</taxon>
        <taxon>Yersinia</taxon>
    </lineage>
</organism>
<dbReference type="Pfam" id="PF04616">
    <property type="entry name" value="Glyco_hydro_43"/>
    <property type="match status" value="1"/>
</dbReference>
<accession>A0ABY5UR67</accession>
<protein>
    <submittedName>
        <fullName evidence="6">Family 43 glycosylhydrolase</fullName>
    </submittedName>
</protein>
<evidence type="ECO:0000313" key="6">
    <source>
        <dbReference type="EMBL" id="UWM45966.1"/>
    </source>
</evidence>
<keyword evidence="4 5" id="KW-0326">Glycosidase</keyword>
<dbReference type="CDD" id="cd18817">
    <property type="entry name" value="GH43f_LbAraf43-like"/>
    <property type="match status" value="1"/>
</dbReference>
<dbReference type="InterPro" id="IPR006710">
    <property type="entry name" value="Glyco_hydro_43"/>
</dbReference>
<comment type="similarity">
    <text evidence="1 5">Belongs to the glycosyl hydrolase 43 family.</text>
</comment>
<sequence length="321" mass="36937">MTEHNYPNPLIEQRADPFIYRHTDGYYYFTASVPEYDRLELRRAESLTGLAQAEAITVWRKPQQGPMSALIWAPELHFIEGKWYLYFAAAHSAEIAGGLFQHRMFVLECDAANPLTGKWVEKGRVATPLDSFSLDATHFEHNGKHYYLWAQKDPEIRGNSNLYLAEMENPWTLKGEPVMLSKPELPWETIGFWVNEGPAVIKHGKRIFISYSASATDENYCIGLLWADINSDILDAAQWHKSPEPVFRTQYQNRQFGPGHNSFTRNEHGEDVLVYHARNYTEIEGDPLYDPNRHTRIKSISWDEQGMPIFGEPPADTTAIF</sequence>